<evidence type="ECO:0000256" key="1">
    <source>
        <dbReference type="SAM" id="MobiDB-lite"/>
    </source>
</evidence>
<dbReference type="Pfam" id="PF15377">
    <property type="entry name" value="DUF4604"/>
    <property type="match status" value="1"/>
</dbReference>
<comment type="caution">
    <text evidence="3">The sequence shown here is derived from an EMBL/GenBank/DDBJ whole genome shotgun (WGS) entry which is preliminary data.</text>
</comment>
<gene>
    <name evidence="3" type="ORF">jhhlp_000119</name>
</gene>
<dbReference type="OrthoDB" id="5388322at2759"/>
<dbReference type="InParanoid" id="A0A2N3NLR4"/>
<protein>
    <recommendedName>
        <fullName evidence="2">DUF4604 domain-containing protein</fullName>
    </recommendedName>
</protein>
<evidence type="ECO:0000313" key="3">
    <source>
        <dbReference type="EMBL" id="PKS13348.1"/>
    </source>
</evidence>
<dbReference type="Proteomes" id="UP000233524">
    <property type="component" value="Unassembled WGS sequence"/>
</dbReference>
<dbReference type="InterPro" id="IPR027911">
    <property type="entry name" value="DUF4604"/>
</dbReference>
<sequence>MSQKFNSKNLSYNSSIPPFLAALKAQASSSSSAPNPLLAGQRRHGVKRSASADAEDAPLIVDEEGNVVDAQVGQDGTVTVSREGAEAEEEVGDGSKVENEGSKSRSGVVSAIGRKRKTAKVIGANADGDDPEASAPKSSKVKAEKGDKTDDKKQTMPKKKAKKIKLSFDEDAG</sequence>
<keyword evidence="4" id="KW-1185">Reference proteome</keyword>
<evidence type="ECO:0000259" key="2">
    <source>
        <dbReference type="Pfam" id="PF15377"/>
    </source>
</evidence>
<feature type="compositionally biased region" description="Basic and acidic residues" evidence="1">
    <location>
        <begin position="141"/>
        <end position="154"/>
    </location>
</feature>
<dbReference type="VEuPathDB" id="FungiDB:jhhlp_000119"/>
<reference evidence="3 4" key="1">
    <citation type="journal article" date="2017" name="G3 (Bethesda)">
        <title>First Draft Genome Sequence of the Pathogenic Fungus Lomentospora prolificans (Formerly Scedosporium prolificans).</title>
        <authorList>
            <person name="Luo R."/>
            <person name="Zimin A."/>
            <person name="Workman R."/>
            <person name="Fan Y."/>
            <person name="Pertea G."/>
            <person name="Grossman N."/>
            <person name="Wear M.P."/>
            <person name="Jia B."/>
            <person name="Miller H."/>
            <person name="Casadevall A."/>
            <person name="Timp W."/>
            <person name="Zhang S.X."/>
            <person name="Salzberg S.L."/>
        </authorList>
    </citation>
    <scope>NUCLEOTIDE SEQUENCE [LARGE SCALE GENOMIC DNA]</scope>
    <source>
        <strain evidence="3 4">JHH-5317</strain>
    </source>
</reference>
<evidence type="ECO:0000313" key="4">
    <source>
        <dbReference type="Proteomes" id="UP000233524"/>
    </source>
</evidence>
<dbReference type="EMBL" id="NLAX01000001">
    <property type="protein sequence ID" value="PKS13348.1"/>
    <property type="molecule type" value="Genomic_DNA"/>
</dbReference>
<name>A0A2N3NLR4_9PEZI</name>
<accession>A0A2N3NLR4</accession>
<feature type="compositionally biased region" description="Basic residues" evidence="1">
    <location>
        <begin position="155"/>
        <end position="165"/>
    </location>
</feature>
<dbReference type="AlphaFoldDB" id="A0A2N3NLR4"/>
<feature type="compositionally biased region" description="Low complexity" evidence="1">
    <location>
        <begin position="24"/>
        <end position="39"/>
    </location>
</feature>
<feature type="domain" description="DUF4604" evidence="2">
    <location>
        <begin position="8"/>
        <end position="171"/>
    </location>
</feature>
<feature type="region of interest" description="Disordered" evidence="1">
    <location>
        <begin position="24"/>
        <end position="173"/>
    </location>
</feature>
<feature type="compositionally biased region" description="Basic and acidic residues" evidence="1">
    <location>
        <begin position="93"/>
        <end position="103"/>
    </location>
</feature>
<proteinExistence type="predicted"/>
<feature type="compositionally biased region" description="Acidic residues" evidence="1">
    <location>
        <begin position="53"/>
        <end position="66"/>
    </location>
</feature>
<organism evidence="3 4">
    <name type="scientific">Lomentospora prolificans</name>
    <dbReference type="NCBI Taxonomy" id="41688"/>
    <lineage>
        <taxon>Eukaryota</taxon>
        <taxon>Fungi</taxon>
        <taxon>Dikarya</taxon>
        <taxon>Ascomycota</taxon>
        <taxon>Pezizomycotina</taxon>
        <taxon>Sordariomycetes</taxon>
        <taxon>Hypocreomycetidae</taxon>
        <taxon>Microascales</taxon>
        <taxon>Microascaceae</taxon>
        <taxon>Lomentospora</taxon>
    </lineage>
</organism>